<dbReference type="GO" id="GO:0016287">
    <property type="term" value="F:glycerone-phosphate O-acyltransferase activity"/>
    <property type="evidence" value="ECO:0007669"/>
    <property type="project" value="TreeGrafter"/>
</dbReference>
<keyword evidence="8" id="KW-1185">Reference proteome</keyword>
<dbReference type="GO" id="GO:0031966">
    <property type="term" value="C:mitochondrial membrane"/>
    <property type="evidence" value="ECO:0007669"/>
    <property type="project" value="TreeGrafter"/>
</dbReference>
<dbReference type="InterPro" id="IPR045520">
    <property type="entry name" value="GPAT/DHAPAT_C"/>
</dbReference>
<dbReference type="SMART" id="SM00563">
    <property type="entry name" value="PlsC"/>
    <property type="match status" value="1"/>
</dbReference>
<dbReference type="InterPro" id="IPR041728">
    <property type="entry name" value="GPAT/DHAPAT_LPLAT"/>
</dbReference>
<evidence type="ECO:0000256" key="1">
    <source>
        <dbReference type="ARBA" id="ARBA00004184"/>
    </source>
</evidence>
<dbReference type="WBParaSite" id="MBELARI_LOCUS9894">
    <property type="protein sequence ID" value="MBELARI_LOCUS9894"/>
    <property type="gene ID" value="MBELARI_LOCUS9894"/>
</dbReference>
<dbReference type="GO" id="GO:0008654">
    <property type="term" value="P:phospholipid biosynthetic process"/>
    <property type="evidence" value="ECO:0007669"/>
    <property type="project" value="TreeGrafter"/>
</dbReference>
<dbReference type="InterPro" id="IPR022284">
    <property type="entry name" value="GPAT/DHAPAT"/>
</dbReference>
<reference evidence="9" key="1">
    <citation type="submission" date="2024-02" db="UniProtKB">
        <authorList>
            <consortium name="WormBaseParasite"/>
        </authorList>
    </citation>
    <scope>IDENTIFICATION</scope>
</reference>
<comment type="subcellular location">
    <subcellularLocation>
        <location evidence="1">Endomembrane system</location>
        <topology evidence="1">Peripheral membrane protein</topology>
    </subcellularLocation>
</comment>
<dbReference type="GO" id="GO:0012505">
    <property type="term" value="C:endomembrane system"/>
    <property type="evidence" value="ECO:0007669"/>
    <property type="project" value="UniProtKB-SubCell"/>
</dbReference>
<dbReference type="GO" id="GO:0004366">
    <property type="term" value="F:glycerol-3-phosphate O-acyltransferase activity"/>
    <property type="evidence" value="ECO:0007669"/>
    <property type="project" value="TreeGrafter"/>
</dbReference>
<dbReference type="Pfam" id="PF19277">
    <property type="entry name" value="GPAT_C"/>
    <property type="match status" value="1"/>
</dbReference>
<dbReference type="Pfam" id="PF01553">
    <property type="entry name" value="Acyltransferase"/>
    <property type="match status" value="1"/>
</dbReference>
<keyword evidence="3 6" id="KW-0808">Transferase</keyword>
<evidence type="ECO:0000313" key="9">
    <source>
        <dbReference type="WBParaSite" id="MBELARI_LOCUS9894"/>
    </source>
</evidence>
<dbReference type="CDD" id="cd07993">
    <property type="entry name" value="LPLAT_DHAPAT-like"/>
    <property type="match status" value="1"/>
</dbReference>
<evidence type="ECO:0000313" key="8">
    <source>
        <dbReference type="Proteomes" id="UP000887575"/>
    </source>
</evidence>
<dbReference type="PANTHER" id="PTHR12563:SF17">
    <property type="entry name" value="DIHYDROXYACETONE PHOSPHATE ACYLTRANSFERASE"/>
    <property type="match status" value="1"/>
</dbReference>
<dbReference type="GO" id="GO:0006631">
    <property type="term" value="P:fatty acid metabolic process"/>
    <property type="evidence" value="ECO:0007669"/>
    <property type="project" value="TreeGrafter"/>
</dbReference>
<evidence type="ECO:0000256" key="6">
    <source>
        <dbReference type="PIRNR" id="PIRNR000437"/>
    </source>
</evidence>
<protein>
    <submittedName>
        <fullName evidence="9">Phospholipid/glycerol acyltransferase domain-containing protein</fullName>
    </submittedName>
</protein>
<dbReference type="GO" id="GO:0008611">
    <property type="term" value="P:ether lipid biosynthetic process"/>
    <property type="evidence" value="ECO:0007669"/>
    <property type="project" value="TreeGrafter"/>
</dbReference>
<dbReference type="AlphaFoldDB" id="A0AAF3JC83"/>
<dbReference type="Proteomes" id="UP000887575">
    <property type="component" value="Unassembled WGS sequence"/>
</dbReference>
<comment type="similarity">
    <text evidence="2 6">Belongs to the GPAT/DAPAT family.</text>
</comment>
<evidence type="ECO:0000256" key="2">
    <source>
        <dbReference type="ARBA" id="ARBA00007937"/>
    </source>
</evidence>
<name>A0AAF3JC83_9BILA</name>
<dbReference type="GO" id="GO:0019432">
    <property type="term" value="P:triglyceride biosynthetic process"/>
    <property type="evidence" value="ECO:0007669"/>
    <property type="project" value="TreeGrafter"/>
</dbReference>
<evidence type="ECO:0000256" key="5">
    <source>
        <dbReference type="ARBA" id="ARBA00023315"/>
    </source>
</evidence>
<dbReference type="PANTHER" id="PTHR12563">
    <property type="entry name" value="GLYCEROL-3-PHOSPHATE ACYLTRANSFERASE"/>
    <property type="match status" value="1"/>
</dbReference>
<sequence length="671" mass="76639">MGRKVREPEYTNWFEHIDQAGGAVRWVIKSKDFPANTSVQSRPKVRNGAEIKLDVLNSPRIQEIIIEQAKARGCGKELVDHEAKEILETMAHDYNLKAVRVIGAAVAKVIRQILDGIYVNFDQLRRIRELCKTDSVVFMPSHKSYLDFILLSLMCFDQNVPLPAIAAGMDFMNSKFMGEALRKCGAFFIRRSFGTDKLYWALFTEYVQSHIVNSDRPVEFFVEGTRSRVGKSLFPKYGLMQVMLEPYLRGSVYDVVIVPVAINYDKILEEILYSYELLGFPKPKESTSGLFKAMNILNERFGKCYVTFCEPISVRKHFGLSLHRAAFVCQPDSQFVLSDREKRAIRKLGHLIVREHNKNSVISVWPFACQTLLKYLEDEHLEEFDFAQLLTEVKKQGILMSKMGIELQIDKSLEEDLRYYVALHDDLFAPIDHTKETFAMKLLDHPIEKSGAIDKQVMEKSVGRIVLSNYANKMMHEVADSALISLVLSTIQDHKQNVVYSKFIYLQAALARDFVCVPGEEFLSFSAALKQLTQSKILEVFEDELRILDLEAVNYLGGLIKPSLAAFNIVLSVLQECGDRYVTLAQIVTLTQLKAATLWSKRIPSIRASFLSTDPIKNAFFTLEDYKILIKKGLNVKLQAKNYEVIYQELDKVVHEFAAYLKTPSATRNRL</sequence>
<evidence type="ECO:0000259" key="7">
    <source>
        <dbReference type="SMART" id="SM00563"/>
    </source>
</evidence>
<dbReference type="PIRSF" id="PIRSF000437">
    <property type="entry name" value="GPAT_DHAPAT"/>
    <property type="match status" value="1"/>
</dbReference>
<dbReference type="SUPFAM" id="SSF69593">
    <property type="entry name" value="Glycerol-3-phosphate (1)-acyltransferase"/>
    <property type="match status" value="1"/>
</dbReference>
<dbReference type="InterPro" id="IPR002123">
    <property type="entry name" value="Plipid/glycerol_acylTrfase"/>
</dbReference>
<evidence type="ECO:0000256" key="4">
    <source>
        <dbReference type="ARBA" id="ARBA00023136"/>
    </source>
</evidence>
<keyword evidence="4" id="KW-0472">Membrane</keyword>
<keyword evidence="5 6" id="KW-0012">Acyltransferase</keyword>
<organism evidence="8 9">
    <name type="scientific">Mesorhabditis belari</name>
    <dbReference type="NCBI Taxonomy" id="2138241"/>
    <lineage>
        <taxon>Eukaryota</taxon>
        <taxon>Metazoa</taxon>
        <taxon>Ecdysozoa</taxon>
        <taxon>Nematoda</taxon>
        <taxon>Chromadorea</taxon>
        <taxon>Rhabditida</taxon>
        <taxon>Rhabditina</taxon>
        <taxon>Rhabditomorpha</taxon>
        <taxon>Rhabditoidea</taxon>
        <taxon>Rhabditidae</taxon>
        <taxon>Mesorhabditinae</taxon>
        <taxon>Mesorhabditis</taxon>
    </lineage>
</organism>
<evidence type="ECO:0000256" key="3">
    <source>
        <dbReference type="ARBA" id="ARBA00022679"/>
    </source>
</evidence>
<proteinExistence type="inferred from homology"/>
<feature type="domain" description="Phospholipid/glycerol acyltransferase" evidence="7">
    <location>
        <begin position="136"/>
        <end position="265"/>
    </location>
</feature>
<accession>A0AAF3JC83</accession>
<dbReference type="GO" id="GO:0005778">
    <property type="term" value="C:peroxisomal membrane"/>
    <property type="evidence" value="ECO:0007669"/>
    <property type="project" value="TreeGrafter"/>
</dbReference>